<dbReference type="GO" id="GO:0003824">
    <property type="term" value="F:catalytic activity"/>
    <property type="evidence" value="ECO:0007669"/>
    <property type="project" value="InterPro"/>
</dbReference>
<dbReference type="InterPro" id="IPR052353">
    <property type="entry name" value="Benzoxazolinone_Detox_Enz"/>
</dbReference>
<dbReference type="GO" id="GO:0030151">
    <property type="term" value="F:molybdenum ion binding"/>
    <property type="evidence" value="ECO:0007669"/>
    <property type="project" value="InterPro"/>
</dbReference>
<feature type="region of interest" description="Disordered" evidence="1">
    <location>
        <begin position="24"/>
        <end position="44"/>
    </location>
</feature>
<dbReference type="PANTHER" id="PTHR30212">
    <property type="entry name" value="PROTEIN YIIM"/>
    <property type="match status" value="1"/>
</dbReference>
<evidence type="ECO:0000256" key="1">
    <source>
        <dbReference type="SAM" id="MobiDB-lite"/>
    </source>
</evidence>
<comment type="caution">
    <text evidence="3">The sequence shown here is derived from an EMBL/GenBank/DDBJ whole genome shotgun (WGS) entry which is preliminary data.</text>
</comment>
<dbReference type="Pfam" id="PF03473">
    <property type="entry name" value="MOSC"/>
    <property type="match status" value="1"/>
</dbReference>
<sequence length="284" mass="30331">MTSQHLEEQDGDGRVLSVNVGRERPIAAKGGTTGIDKRPVDGPVAVRAPGPKLAGRTGASGLAGDHISDTAHHGGDDQAVYAYAREDLDAWGRELGRELPGGTFGENLTTVGVDVNGAVVGEVWEVGTALLQVSAPRIPCVTFAVWLGERRWVPRFTEVRTPGAYLRVLRDGHVAAGDAVRVLSRPAHGVDVRTVFAATTTSPDLLPLLRDVPELPAEDRALVLRRLDGCPASYRPASHRPAQHAEVTPERPQAALDALLPARRDVHLALSTVPAWTMRAPTRP</sequence>
<dbReference type="InterPro" id="IPR005302">
    <property type="entry name" value="MoCF_Sase_C"/>
</dbReference>
<evidence type="ECO:0000313" key="3">
    <source>
        <dbReference type="EMBL" id="TXR57428.1"/>
    </source>
</evidence>
<dbReference type="AlphaFoldDB" id="A0A5C8ZJS7"/>
<proteinExistence type="predicted"/>
<keyword evidence="4" id="KW-1185">Reference proteome</keyword>
<dbReference type="SUPFAM" id="SSF50800">
    <property type="entry name" value="PK beta-barrel domain-like"/>
    <property type="match status" value="1"/>
</dbReference>
<dbReference type="Proteomes" id="UP000321234">
    <property type="component" value="Unassembled WGS sequence"/>
</dbReference>
<gene>
    <name evidence="3" type="ORF">FMM08_04030</name>
</gene>
<protein>
    <submittedName>
        <fullName evidence="3">MOSC domain-containing protein</fullName>
    </submittedName>
</protein>
<name>A0A5C8ZJS7_9ACTN</name>
<accession>A0A5C8ZJS7</accession>
<dbReference type="InterPro" id="IPR011037">
    <property type="entry name" value="Pyrv_Knase-like_insert_dom_sf"/>
</dbReference>
<dbReference type="PROSITE" id="PS51340">
    <property type="entry name" value="MOSC"/>
    <property type="match status" value="1"/>
</dbReference>
<dbReference type="GO" id="GO:0030170">
    <property type="term" value="F:pyridoxal phosphate binding"/>
    <property type="evidence" value="ECO:0007669"/>
    <property type="project" value="InterPro"/>
</dbReference>
<dbReference type="EMBL" id="VKAC01000002">
    <property type="protein sequence ID" value="TXR57428.1"/>
    <property type="molecule type" value="Genomic_DNA"/>
</dbReference>
<dbReference type="Gene3D" id="2.40.33.20">
    <property type="entry name" value="PK beta-barrel domain-like"/>
    <property type="match status" value="1"/>
</dbReference>
<organism evidence="3 4">
    <name type="scientific">Quadrisphaera setariae</name>
    <dbReference type="NCBI Taxonomy" id="2593304"/>
    <lineage>
        <taxon>Bacteria</taxon>
        <taxon>Bacillati</taxon>
        <taxon>Actinomycetota</taxon>
        <taxon>Actinomycetes</taxon>
        <taxon>Kineosporiales</taxon>
        <taxon>Kineosporiaceae</taxon>
        <taxon>Quadrisphaera</taxon>
    </lineage>
</organism>
<reference evidence="3 4" key="1">
    <citation type="submission" date="2019-07" db="EMBL/GenBank/DDBJ databases">
        <title>Quadrisphaera sp. strain DD2A genome sequencing and assembly.</title>
        <authorList>
            <person name="Kim I."/>
        </authorList>
    </citation>
    <scope>NUCLEOTIDE SEQUENCE [LARGE SCALE GENOMIC DNA]</scope>
    <source>
        <strain evidence="3 4">DD2A</strain>
    </source>
</reference>
<evidence type="ECO:0000259" key="2">
    <source>
        <dbReference type="PROSITE" id="PS51340"/>
    </source>
</evidence>
<feature type="domain" description="MOSC" evidence="2">
    <location>
        <begin position="38"/>
        <end position="183"/>
    </location>
</feature>
<dbReference type="OrthoDB" id="9786134at2"/>
<evidence type="ECO:0000313" key="4">
    <source>
        <dbReference type="Proteomes" id="UP000321234"/>
    </source>
</evidence>
<dbReference type="PANTHER" id="PTHR30212:SF2">
    <property type="entry name" value="PROTEIN YIIM"/>
    <property type="match status" value="1"/>
</dbReference>